<feature type="compositionally biased region" description="Acidic residues" evidence="1">
    <location>
        <begin position="92"/>
        <end position="108"/>
    </location>
</feature>
<name>A0A8S1D6I0_9INSE</name>
<dbReference type="EMBL" id="CADEPI010000151">
    <property type="protein sequence ID" value="CAB3377796.1"/>
    <property type="molecule type" value="Genomic_DNA"/>
</dbReference>
<dbReference type="AlphaFoldDB" id="A0A8S1D6I0"/>
<feature type="region of interest" description="Disordered" evidence="1">
    <location>
        <begin position="1"/>
        <end position="111"/>
    </location>
</feature>
<feature type="compositionally biased region" description="Basic and acidic residues" evidence="1">
    <location>
        <begin position="137"/>
        <end position="149"/>
    </location>
</feature>
<comment type="caution">
    <text evidence="2">The sequence shown here is derived from an EMBL/GenBank/DDBJ whole genome shotgun (WGS) entry which is preliminary data.</text>
</comment>
<accession>A0A8S1D6I0</accession>
<sequence>MSGSQVPNAIGNYLHVFDPNEMSEAESEEPGGEEASHEDEWVPNHPTKWTYALYDSDEWSETESDEPNAEEVSHEDDWVPIYPKLWTATPSDSDECSEAESEESEGEEMSYTWVPMSGSQTTQLCEQTHLMTPMSGEKPKAKSQQERRYPTLKSVILRGNWMNKQQSDESEEEPTPEPFEYVKENED</sequence>
<proteinExistence type="predicted"/>
<keyword evidence="3" id="KW-1185">Reference proteome</keyword>
<feature type="compositionally biased region" description="Acidic residues" evidence="1">
    <location>
        <begin position="55"/>
        <end position="69"/>
    </location>
</feature>
<protein>
    <submittedName>
        <fullName evidence="2">Uncharacterized protein</fullName>
    </submittedName>
</protein>
<organism evidence="2 3">
    <name type="scientific">Cloeon dipterum</name>
    <dbReference type="NCBI Taxonomy" id="197152"/>
    <lineage>
        <taxon>Eukaryota</taxon>
        <taxon>Metazoa</taxon>
        <taxon>Ecdysozoa</taxon>
        <taxon>Arthropoda</taxon>
        <taxon>Hexapoda</taxon>
        <taxon>Insecta</taxon>
        <taxon>Pterygota</taxon>
        <taxon>Palaeoptera</taxon>
        <taxon>Ephemeroptera</taxon>
        <taxon>Pisciforma</taxon>
        <taxon>Baetidae</taxon>
        <taxon>Cloeon</taxon>
    </lineage>
</organism>
<evidence type="ECO:0000256" key="1">
    <source>
        <dbReference type="SAM" id="MobiDB-lite"/>
    </source>
</evidence>
<gene>
    <name evidence="2" type="ORF">CLODIP_2_CD00178</name>
</gene>
<evidence type="ECO:0000313" key="2">
    <source>
        <dbReference type="EMBL" id="CAB3377796.1"/>
    </source>
</evidence>
<dbReference type="Proteomes" id="UP000494165">
    <property type="component" value="Unassembled WGS sequence"/>
</dbReference>
<evidence type="ECO:0000313" key="3">
    <source>
        <dbReference type="Proteomes" id="UP000494165"/>
    </source>
</evidence>
<reference evidence="2 3" key="1">
    <citation type="submission" date="2020-04" db="EMBL/GenBank/DDBJ databases">
        <authorList>
            <person name="Alioto T."/>
            <person name="Alioto T."/>
            <person name="Gomez Garrido J."/>
        </authorList>
    </citation>
    <scope>NUCLEOTIDE SEQUENCE [LARGE SCALE GENOMIC DNA]</scope>
</reference>
<feature type="region of interest" description="Disordered" evidence="1">
    <location>
        <begin position="133"/>
        <end position="187"/>
    </location>
</feature>
<feature type="compositionally biased region" description="Acidic residues" evidence="1">
    <location>
        <begin position="21"/>
        <end position="32"/>
    </location>
</feature>